<dbReference type="InterPro" id="IPR002110">
    <property type="entry name" value="Ankyrin_rpt"/>
</dbReference>
<proteinExistence type="predicted"/>
<keyword evidence="2 3" id="KW-0040">ANK repeat</keyword>
<feature type="repeat" description="ANK" evidence="3">
    <location>
        <begin position="72"/>
        <end position="106"/>
    </location>
</feature>
<organism evidence="4 5">
    <name type="scientific">Cotesia glomerata</name>
    <name type="common">Lepidopteran parasitic wasp</name>
    <name type="synonym">Apanteles glomeratus</name>
    <dbReference type="NCBI Taxonomy" id="32391"/>
    <lineage>
        <taxon>Eukaryota</taxon>
        <taxon>Metazoa</taxon>
        <taxon>Ecdysozoa</taxon>
        <taxon>Arthropoda</taxon>
        <taxon>Hexapoda</taxon>
        <taxon>Insecta</taxon>
        <taxon>Pterygota</taxon>
        <taxon>Neoptera</taxon>
        <taxon>Endopterygota</taxon>
        <taxon>Hymenoptera</taxon>
        <taxon>Apocrita</taxon>
        <taxon>Ichneumonoidea</taxon>
        <taxon>Braconidae</taxon>
        <taxon>Microgastrinae</taxon>
        <taxon>Cotesia</taxon>
    </lineage>
</organism>
<dbReference type="PANTHER" id="PTHR24171">
    <property type="entry name" value="ANKYRIN REPEAT DOMAIN-CONTAINING PROTEIN 39-RELATED"/>
    <property type="match status" value="1"/>
</dbReference>
<dbReference type="AlphaFoldDB" id="A0AAV7HWC9"/>
<gene>
    <name evidence="4" type="ORF">KQX54_009132</name>
</gene>
<dbReference type="Proteomes" id="UP000826195">
    <property type="component" value="Unassembled WGS sequence"/>
</dbReference>
<dbReference type="EMBL" id="JAHXZJ010002982">
    <property type="protein sequence ID" value="KAH0534827.1"/>
    <property type="molecule type" value="Genomic_DNA"/>
</dbReference>
<dbReference type="PANTHER" id="PTHR24171:SF9">
    <property type="entry name" value="ANKYRIN REPEAT DOMAIN-CONTAINING PROTEIN 39"/>
    <property type="match status" value="1"/>
</dbReference>
<evidence type="ECO:0000313" key="4">
    <source>
        <dbReference type="EMBL" id="KAH0534827.1"/>
    </source>
</evidence>
<dbReference type="SUPFAM" id="SSF48403">
    <property type="entry name" value="Ankyrin repeat"/>
    <property type="match status" value="1"/>
</dbReference>
<dbReference type="PROSITE" id="PS50297">
    <property type="entry name" value="ANK_REP_REGION"/>
    <property type="match status" value="4"/>
</dbReference>
<sequence length="384" mass="43901">MDNLTLDLNSVDHKTVENFLNKGLDIDCCGIYKKLCHSPLMAAVKENNVELVKFILSRGADPNKLIPCHATYAMTALHAAIFTENIDIKIIQYLLDYGVDVNYPAIDREKGHEVYSSPLQYAVHSQDEKIVSLLLSKNADVNFKSKNDGTALHIACSNEISNIVRYLLEYGADVDVVSDDNLTKGQTPLFVAISWNQTEAVKLLLDNDANINITNFNGKSVLKLLNENTDEKINVMVKQHVVKLMAANYYVDTNISQEVVNDNTLIDFHNICINEIDKMKREKIYGTSVVYHHIMIKSIHKLSLFAKNERIKSGLSDPVKLENIFPHYAFILINRFKKGLERRKLLDKAEKFIFDFFMNELPNTFIRQLFFYFSNRDLEILSIV</sequence>
<reference evidence="4 5" key="1">
    <citation type="journal article" date="2021" name="J. Hered.">
        <title>A chromosome-level genome assembly of the parasitoid wasp, Cotesia glomerata (Hymenoptera: Braconidae).</title>
        <authorList>
            <person name="Pinto B.J."/>
            <person name="Weis J.J."/>
            <person name="Gamble T."/>
            <person name="Ode P.J."/>
            <person name="Paul R."/>
            <person name="Zaspel J.M."/>
        </authorList>
    </citation>
    <scope>NUCLEOTIDE SEQUENCE [LARGE SCALE GENOMIC DNA]</scope>
    <source>
        <strain evidence="4">CgM1</strain>
    </source>
</reference>
<accession>A0AAV7HWC9</accession>
<evidence type="ECO:0000256" key="3">
    <source>
        <dbReference type="PROSITE-ProRule" id="PRU00023"/>
    </source>
</evidence>
<name>A0AAV7HWC9_COTGL</name>
<dbReference type="Pfam" id="PF12796">
    <property type="entry name" value="Ank_2"/>
    <property type="match status" value="2"/>
</dbReference>
<dbReference type="PROSITE" id="PS50088">
    <property type="entry name" value="ANK_REPEAT"/>
    <property type="match status" value="5"/>
</dbReference>
<feature type="repeat" description="ANK" evidence="3">
    <location>
        <begin position="147"/>
        <end position="179"/>
    </location>
</feature>
<feature type="repeat" description="ANK" evidence="3">
    <location>
        <begin position="114"/>
        <end position="146"/>
    </location>
</feature>
<feature type="repeat" description="ANK" evidence="3">
    <location>
        <begin position="35"/>
        <end position="63"/>
    </location>
</feature>
<evidence type="ECO:0000256" key="1">
    <source>
        <dbReference type="ARBA" id="ARBA00022737"/>
    </source>
</evidence>
<evidence type="ECO:0000313" key="5">
    <source>
        <dbReference type="Proteomes" id="UP000826195"/>
    </source>
</evidence>
<comment type="caution">
    <text evidence="4">The sequence shown here is derived from an EMBL/GenBank/DDBJ whole genome shotgun (WGS) entry which is preliminary data.</text>
</comment>
<dbReference type="Gene3D" id="1.25.40.20">
    <property type="entry name" value="Ankyrin repeat-containing domain"/>
    <property type="match status" value="2"/>
</dbReference>
<feature type="repeat" description="ANK" evidence="3">
    <location>
        <begin position="184"/>
        <end position="216"/>
    </location>
</feature>
<keyword evidence="5" id="KW-1185">Reference proteome</keyword>
<evidence type="ECO:0000256" key="2">
    <source>
        <dbReference type="ARBA" id="ARBA00023043"/>
    </source>
</evidence>
<protein>
    <submittedName>
        <fullName evidence="4">Uncharacterized protein</fullName>
    </submittedName>
</protein>
<dbReference type="SMART" id="SM00248">
    <property type="entry name" value="ANK"/>
    <property type="match status" value="5"/>
</dbReference>
<keyword evidence="1" id="KW-0677">Repeat</keyword>
<dbReference type="InterPro" id="IPR036770">
    <property type="entry name" value="Ankyrin_rpt-contain_sf"/>
</dbReference>